<name>A0ABU7RM19_9ACTN</name>
<dbReference type="NCBIfam" id="NF004513">
    <property type="entry name" value="PRK05854.1"/>
    <property type="match status" value="1"/>
</dbReference>
<dbReference type="Pfam" id="PF00106">
    <property type="entry name" value="adh_short"/>
    <property type="match status" value="1"/>
</dbReference>
<keyword evidence="2" id="KW-0560">Oxidoreductase</keyword>
<evidence type="ECO:0000256" key="1">
    <source>
        <dbReference type="ARBA" id="ARBA00006484"/>
    </source>
</evidence>
<evidence type="ECO:0000313" key="5">
    <source>
        <dbReference type="Proteomes" id="UP001332243"/>
    </source>
</evidence>
<comment type="similarity">
    <text evidence="1 3">Belongs to the short-chain dehydrogenases/reductases (SDR) family.</text>
</comment>
<dbReference type="EMBL" id="JAZGQK010000003">
    <property type="protein sequence ID" value="MEE6257542.1"/>
    <property type="molecule type" value="Genomic_DNA"/>
</dbReference>
<evidence type="ECO:0000256" key="3">
    <source>
        <dbReference type="RuleBase" id="RU000363"/>
    </source>
</evidence>
<proteinExistence type="inferred from homology"/>
<keyword evidence="5" id="KW-1185">Reference proteome</keyword>
<dbReference type="NCBIfam" id="NF004846">
    <property type="entry name" value="PRK06197.1"/>
    <property type="match status" value="1"/>
</dbReference>
<accession>A0ABU7RM19</accession>
<dbReference type="Proteomes" id="UP001332243">
    <property type="component" value="Unassembled WGS sequence"/>
</dbReference>
<gene>
    <name evidence="4" type="ORF">V1633_03435</name>
</gene>
<protein>
    <submittedName>
        <fullName evidence="4">SDR family oxidoreductase</fullName>
    </submittedName>
</protein>
<dbReference type="PANTHER" id="PTHR24320">
    <property type="entry name" value="RETINOL DEHYDROGENASE"/>
    <property type="match status" value="1"/>
</dbReference>
<dbReference type="PANTHER" id="PTHR24320:SF148">
    <property type="entry name" value="NAD(P)-BINDING ROSSMANN-FOLD SUPERFAMILY PROTEIN"/>
    <property type="match status" value="1"/>
</dbReference>
<evidence type="ECO:0000313" key="4">
    <source>
        <dbReference type="EMBL" id="MEE6257542.1"/>
    </source>
</evidence>
<dbReference type="RefSeq" id="WP_331212670.1">
    <property type="nucleotide sequence ID" value="NZ_JAZGQK010000003.1"/>
</dbReference>
<organism evidence="4 5">
    <name type="scientific">Plantactinospora sonchi</name>
    <dbReference type="NCBI Taxonomy" id="1544735"/>
    <lineage>
        <taxon>Bacteria</taxon>
        <taxon>Bacillati</taxon>
        <taxon>Actinomycetota</taxon>
        <taxon>Actinomycetes</taxon>
        <taxon>Micromonosporales</taxon>
        <taxon>Micromonosporaceae</taxon>
        <taxon>Plantactinospora</taxon>
    </lineage>
</organism>
<dbReference type="SUPFAM" id="SSF51735">
    <property type="entry name" value="NAD(P)-binding Rossmann-fold domains"/>
    <property type="match status" value="1"/>
</dbReference>
<dbReference type="InterPro" id="IPR002347">
    <property type="entry name" value="SDR_fam"/>
</dbReference>
<dbReference type="InterPro" id="IPR036291">
    <property type="entry name" value="NAD(P)-bd_dom_sf"/>
</dbReference>
<dbReference type="Gene3D" id="3.40.50.720">
    <property type="entry name" value="NAD(P)-binding Rossmann-like Domain"/>
    <property type="match status" value="1"/>
</dbReference>
<reference evidence="4 5" key="1">
    <citation type="submission" date="2024-01" db="EMBL/GenBank/DDBJ databases">
        <title>Genome insights into Plantactinospora sonchi sp. nov.</title>
        <authorList>
            <person name="Wang L."/>
        </authorList>
    </citation>
    <scope>NUCLEOTIDE SEQUENCE [LARGE SCALE GENOMIC DNA]</scope>
    <source>
        <strain evidence="4 5">NEAU-QY2</strain>
    </source>
</reference>
<comment type="caution">
    <text evidence="4">The sequence shown here is derived from an EMBL/GenBank/DDBJ whole genome shotgun (WGS) entry which is preliminary data.</text>
</comment>
<evidence type="ECO:0000256" key="2">
    <source>
        <dbReference type="ARBA" id="ARBA00023002"/>
    </source>
</evidence>
<dbReference type="PRINTS" id="PR00080">
    <property type="entry name" value="SDRFAMILY"/>
</dbReference>
<sequence>MTRSMADIDVPDLTGRLAVVTGANSGLGLGLTGRLARAGAEVVLAVRNPEKGAAAIAGIRAELPSARLSLRQLDLSSLASVTALGAALVADGRPVDILVNNAGVMTPPRRELTEDGFELQFGTNYLGHFALTGHLLPLLRAAGGARVVSMSSLTSRLGRLDFGNLQSERRYRPWLAYGRSKLAMLVFARELHRRGTAAGWDIRSNAAHPGATITNLTVTGATHGGRRVRITALRNRLAYLAPVWQQVETGILPALYAVTSPDAEGGGYYGPAGFAELGGGPAPAKFPASLPDEADTARLWAVSEQLTGVRYPES</sequence>
<dbReference type="PRINTS" id="PR00081">
    <property type="entry name" value="GDHRDH"/>
</dbReference>